<dbReference type="GO" id="GO:0046872">
    <property type="term" value="F:metal ion binding"/>
    <property type="evidence" value="ECO:0007669"/>
    <property type="project" value="UniProtKB-KW"/>
</dbReference>
<evidence type="ECO:0000256" key="1">
    <source>
        <dbReference type="ARBA" id="ARBA00004651"/>
    </source>
</evidence>
<feature type="transmembrane region" description="Helical" evidence="8">
    <location>
        <begin position="310"/>
        <end position="330"/>
    </location>
</feature>
<organism evidence="9 10">
    <name type="scientific">Sinobacterium caligoides</name>
    <dbReference type="NCBI Taxonomy" id="933926"/>
    <lineage>
        <taxon>Bacteria</taxon>
        <taxon>Pseudomonadati</taxon>
        <taxon>Pseudomonadota</taxon>
        <taxon>Gammaproteobacteria</taxon>
        <taxon>Cellvibrionales</taxon>
        <taxon>Spongiibacteraceae</taxon>
        <taxon>Sinobacterium</taxon>
    </lineage>
</organism>
<dbReference type="OrthoDB" id="9783652at2"/>
<dbReference type="CDD" id="cd06853">
    <property type="entry name" value="GT_WecA_like"/>
    <property type="match status" value="1"/>
</dbReference>
<dbReference type="PANTHER" id="PTHR22926:SF3">
    <property type="entry name" value="UNDECAPRENYL-PHOSPHATE ALPHA-N-ACETYLGLUCOSAMINYL 1-PHOSPHATE TRANSFERASE"/>
    <property type="match status" value="1"/>
</dbReference>
<dbReference type="GO" id="GO:0009103">
    <property type="term" value="P:lipopolysaccharide biosynthetic process"/>
    <property type="evidence" value="ECO:0007669"/>
    <property type="project" value="TreeGrafter"/>
</dbReference>
<dbReference type="InterPro" id="IPR000715">
    <property type="entry name" value="Glycosyl_transferase_4"/>
</dbReference>
<feature type="transmembrane region" description="Helical" evidence="8">
    <location>
        <begin position="442"/>
        <end position="462"/>
    </location>
</feature>
<evidence type="ECO:0000256" key="2">
    <source>
        <dbReference type="ARBA" id="ARBA00022475"/>
    </source>
</evidence>
<feature type="transmembrane region" description="Helical" evidence="8">
    <location>
        <begin position="128"/>
        <end position="149"/>
    </location>
</feature>
<proteinExistence type="predicted"/>
<dbReference type="GO" id="GO:0005886">
    <property type="term" value="C:plasma membrane"/>
    <property type="evidence" value="ECO:0007669"/>
    <property type="project" value="UniProtKB-SubCell"/>
</dbReference>
<dbReference type="RefSeq" id="WP_123710521.1">
    <property type="nucleotide sequence ID" value="NZ_RKHR01000001.1"/>
</dbReference>
<keyword evidence="2" id="KW-1003">Cell membrane</keyword>
<dbReference type="Proteomes" id="UP000275394">
    <property type="component" value="Unassembled WGS sequence"/>
</dbReference>
<feature type="transmembrane region" description="Helical" evidence="8">
    <location>
        <begin position="284"/>
        <end position="304"/>
    </location>
</feature>
<dbReference type="GO" id="GO:0071555">
    <property type="term" value="P:cell wall organization"/>
    <property type="evidence" value="ECO:0007669"/>
    <property type="project" value="TreeGrafter"/>
</dbReference>
<evidence type="ECO:0000256" key="3">
    <source>
        <dbReference type="ARBA" id="ARBA00022679"/>
    </source>
</evidence>
<evidence type="ECO:0000313" key="10">
    <source>
        <dbReference type="Proteomes" id="UP000275394"/>
    </source>
</evidence>
<dbReference type="GO" id="GO:0016780">
    <property type="term" value="F:phosphotransferase activity, for other substituted phosphate groups"/>
    <property type="evidence" value="ECO:0007669"/>
    <property type="project" value="InterPro"/>
</dbReference>
<comment type="subcellular location">
    <subcellularLocation>
        <location evidence="1">Cell membrane</location>
        <topology evidence="1">Multi-pass membrane protein</topology>
    </subcellularLocation>
</comment>
<protein>
    <submittedName>
        <fullName evidence="9">UDP-GlcNAc:undecaprenyl-phosphate GlcNAc-1-phosphate transferase</fullName>
    </submittedName>
</protein>
<feature type="transmembrane region" description="Helical" evidence="8">
    <location>
        <begin position="368"/>
        <end position="386"/>
    </location>
</feature>
<feature type="transmembrane region" description="Helical" evidence="8">
    <location>
        <begin position="6"/>
        <end position="23"/>
    </location>
</feature>
<reference evidence="9 10" key="1">
    <citation type="submission" date="2018-11" db="EMBL/GenBank/DDBJ databases">
        <title>Genomic Encyclopedia of Type Strains, Phase IV (KMG-IV): sequencing the most valuable type-strain genomes for metagenomic binning, comparative biology and taxonomic classification.</title>
        <authorList>
            <person name="Goeker M."/>
        </authorList>
    </citation>
    <scope>NUCLEOTIDE SEQUENCE [LARGE SCALE GENOMIC DNA]</scope>
    <source>
        <strain evidence="9 10">DSM 100316</strain>
    </source>
</reference>
<sequence length="545" mass="61066">MEILFSFAMSLLGTVILMPKMIRYASRLGLLDDPSDERKVHTEFIPRCGGIAIALASVLPLYFWLPMGEQALGVIVGGAIVCIFGLADDIFELNYKWKFIGQILAVLCLLRFGVVVVDVPFLSRDFVFYREVGYLITFFFILGCINAVNLSDGLDGLAAGVSLLSLVLIAIYSNIVGSVAATVIAIIAIGGLLGFLRFNTYPAQVFLGDTGSQLAGYVLSALLVLVTQVDGSYLSTMLPVVVLGIPIFDTVMVMLIRVKSGRSPFSPDRNHLHHQLMKSGLPHYRAVAVIYLMQVFLLCVSYLLRYESNLTLLVFYVSFCFMLSTMLFVMSGKFSLADELLVVDAGILQKDKRNSLLRRFEWFYKNSPYVIQVFLLAAFFLVFSVADKISDPLSIFLMVFSCLLYVTYFFSAVSRSMSVRFVLYGGAVVVTYLLSLLDESNIMVAVVDVYLLAFVFVLGLAIRMTRREFFRLDNQDLLVFIAVLAVSQLPFESVDKYSVDHFTFRIIVFFYACEFLVSRTDFSKKLVCRVVPLSVFSLSLFTYLY</sequence>
<feature type="transmembrane region" description="Helical" evidence="8">
    <location>
        <begin position="474"/>
        <end position="491"/>
    </location>
</feature>
<dbReference type="GO" id="GO:0044038">
    <property type="term" value="P:cell wall macromolecule biosynthetic process"/>
    <property type="evidence" value="ECO:0007669"/>
    <property type="project" value="TreeGrafter"/>
</dbReference>
<feature type="transmembrane region" description="Helical" evidence="8">
    <location>
        <begin position="392"/>
        <end position="410"/>
    </location>
</feature>
<feature type="transmembrane region" description="Helical" evidence="8">
    <location>
        <begin position="205"/>
        <end position="227"/>
    </location>
</feature>
<comment type="cofactor">
    <cofactor evidence="7">
        <name>Mg(2+)</name>
        <dbReference type="ChEBI" id="CHEBI:18420"/>
    </cofactor>
</comment>
<evidence type="ECO:0000256" key="4">
    <source>
        <dbReference type="ARBA" id="ARBA00022692"/>
    </source>
</evidence>
<keyword evidence="7" id="KW-0479">Metal-binding</keyword>
<feature type="transmembrane region" description="Helical" evidence="8">
    <location>
        <begin position="497"/>
        <end position="517"/>
    </location>
</feature>
<keyword evidence="3 9" id="KW-0808">Transferase</keyword>
<dbReference type="InterPro" id="IPR018480">
    <property type="entry name" value="PNAcMuramoyl-5peptid_Trfase_CS"/>
</dbReference>
<accession>A0A3N2E2C0</accession>
<feature type="binding site" evidence="7">
    <location>
        <position position="149"/>
    </location>
    <ligand>
        <name>Mg(2+)</name>
        <dbReference type="ChEBI" id="CHEBI:18420"/>
    </ligand>
</feature>
<keyword evidence="5 8" id="KW-1133">Transmembrane helix</keyword>
<feature type="transmembrane region" description="Helical" evidence="8">
    <location>
        <begin position="71"/>
        <end position="91"/>
    </location>
</feature>
<keyword evidence="7" id="KW-0460">Magnesium</keyword>
<gene>
    <name evidence="9" type="ORF">EDC56_0034</name>
</gene>
<dbReference type="EMBL" id="RKHR01000001">
    <property type="protein sequence ID" value="ROS06127.1"/>
    <property type="molecule type" value="Genomic_DNA"/>
</dbReference>
<feature type="transmembrane region" description="Helical" evidence="8">
    <location>
        <begin position="526"/>
        <end position="544"/>
    </location>
</feature>
<evidence type="ECO:0000256" key="5">
    <source>
        <dbReference type="ARBA" id="ARBA00022989"/>
    </source>
</evidence>
<feature type="transmembrane region" description="Helical" evidence="8">
    <location>
        <begin position="44"/>
        <end position="65"/>
    </location>
</feature>
<comment type="caution">
    <text evidence="9">The sequence shown here is derived from an EMBL/GenBank/DDBJ whole genome shotgun (WGS) entry which is preliminary data.</text>
</comment>
<dbReference type="PROSITE" id="PS01348">
    <property type="entry name" value="MRAY_2"/>
    <property type="match status" value="1"/>
</dbReference>
<keyword evidence="10" id="KW-1185">Reference proteome</keyword>
<feature type="transmembrane region" description="Helical" evidence="8">
    <location>
        <begin position="233"/>
        <end position="256"/>
    </location>
</feature>
<dbReference type="Pfam" id="PF00953">
    <property type="entry name" value="Glycos_transf_4"/>
    <property type="match status" value="1"/>
</dbReference>
<evidence type="ECO:0000256" key="7">
    <source>
        <dbReference type="PIRSR" id="PIRSR600715-1"/>
    </source>
</evidence>
<keyword evidence="4 8" id="KW-0812">Transmembrane</keyword>
<keyword evidence="6 8" id="KW-0472">Membrane</keyword>
<feature type="binding site" evidence="7">
    <location>
        <position position="209"/>
    </location>
    <ligand>
        <name>Mg(2+)</name>
        <dbReference type="ChEBI" id="CHEBI:18420"/>
    </ligand>
</feature>
<evidence type="ECO:0000256" key="8">
    <source>
        <dbReference type="SAM" id="Phobius"/>
    </source>
</evidence>
<feature type="transmembrane region" description="Helical" evidence="8">
    <location>
        <begin position="156"/>
        <end position="173"/>
    </location>
</feature>
<evidence type="ECO:0000256" key="6">
    <source>
        <dbReference type="ARBA" id="ARBA00023136"/>
    </source>
</evidence>
<name>A0A3N2E2C0_9GAMM</name>
<evidence type="ECO:0000313" key="9">
    <source>
        <dbReference type="EMBL" id="ROS06127.1"/>
    </source>
</evidence>
<dbReference type="AlphaFoldDB" id="A0A3N2E2C0"/>
<dbReference type="PANTHER" id="PTHR22926">
    <property type="entry name" value="PHOSPHO-N-ACETYLMURAMOYL-PENTAPEPTIDE-TRANSFERASE"/>
    <property type="match status" value="1"/>
</dbReference>
<feature type="transmembrane region" description="Helical" evidence="8">
    <location>
        <begin position="103"/>
        <end position="122"/>
    </location>
</feature>